<evidence type="ECO:0000256" key="7">
    <source>
        <dbReference type="SAM" id="SignalP"/>
    </source>
</evidence>
<sequence>MTYSFNRRTFLLAAAALPLLPAWAATASDPLQRLTQLESSFAGRLGVVALNTGNGQVLSFRGDERFPLCSTFKAMLAGAILQRSTLTPGLLQKRITYRKSDLVSHSPISEQHVQDGMTVAELCAATIQYSDNGAANLLMKLLDGPEGVTTFARSIGDHHFRLERWETELNTAIPGDLRDTTTPLAMAHSLQKLVLGEALQPPARQQLQDWLRGNTTGGARIRAGVPASWQVGDKTGTGDYGTTNDVAVLWPAGKPPVVLALYLTQNAKDAAPRNETLAQASRIVVDWLG</sequence>
<dbReference type="PROSITE" id="PS00146">
    <property type="entry name" value="BETA_LACTAMASE_A"/>
    <property type="match status" value="1"/>
</dbReference>
<dbReference type="GO" id="GO:0030655">
    <property type="term" value="P:beta-lactam antibiotic catabolic process"/>
    <property type="evidence" value="ECO:0007669"/>
    <property type="project" value="InterPro"/>
</dbReference>
<dbReference type="InterPro" id="IPR045155">
    <property type="entry name" value="Beta-lactam_cat"/>
</dbReference>
<keyword evidence="10" id="KW-1185">Reference proteome</keyword>
<dbReference type="PROSITE" id="PS51318">
    <property type="entry name" value="TAT"/>
    <property type="match status" value="1"/>
</dbReference>
<evidence type="ECO:0000313" key="9">
    <source>
        <dbReference type="EMBL" id="GLK90450.1"/>
    </source>
</evidence>
<feature type="domain" description="Beta-lactamase class A catalytic" evidence="8">
    <location>
        <begin position="46"/>
        <end position="261"/>
    </location>
</feature>
<feature type="chain" id="PRO_5040972526" description="Beta-lactamase" evidence="7">
    <location>
        <begin position="25"/>
        <end position="289"/>
    </location>
</feature>
<dbReference type="GO" id="GO:0008800">
    <property type="term" value="F:beta-lactamase activity"/>
    <property type="evidence" value="ECO:0007669"/>
    <property type="project" value="UniProtKB-UniRule"/>
</dbReference>
<dbReference type="Proteomes" id="UP001143328">
    <property type="component" value="Unassembled WGS sequence"/>
</dbReference>
<evidence type="ECO:0000256" key="6">
    <source>
        <dbReference type="RuleBase" id="RU361140"/>
    </source>
</evidence>
<evidence type="ECO:0000259" key="8">
    <source>
        <dbReference type="Pfam" id="PF13354"/>
    </source>
</evidence>
<dbReference type="InterPro" id="IPR012338">
    <property type="entry name" value="Beta-lactam/transpept-like"/>
</dbReference>
<dbReference type="EMBL" id="BSFN01000011">
    <property type="protein sequence ID" value="GLK90450.1"/>
    <property type="molecule type" value="Genomic_DNA"/>
</dbReference>
<dbReference type="Pfam" id="PF13354">
    <property type="entry name" value="Beta-lactamase2"/>
    <property type="match status" value="1"/>
</dbReference>
<organism evidence="9 10">
    <name type="scientific">Pseudomonas turukhanskensis</name>
    <dbReference type="NCBI Taxonomy" id="1806536"/>
    <lineage>
        <taxon>Bacteria</taxon>
        <taxon>Pseudomonadati</taxon>
        <taxon>Pseudomonadota</taxon>
        <taxon>Gammaproteobacteria</taxon>
        <taxon>Pseudomonadales</taxon>
        <taxon>Pseudomonadaceae</taxon>
        <taxon>Pseudomonas</taxon>
    </lineage>
</organism>
<reference evidence="9" key="1">
    <citation type="journal article" date="2014" name="Int. J. Syst. Evol. Microbiol.">
        <title>Complete genome sequence of Corynebacterium casei LMG S-19264T (=DSM 44701T), isolated from a smear-ripened cheese.</title>
        <authorList>
            <consortium name="US DOE Joint Genome Institute (JGI-PGF)"/>
            <person name="Walter F."/>
            <person name="Albersmeier A."/>
            <person name="Kalinowski J."/>
            <person name="Ruckert C."/>
        </authorList>
    </citation>
    <scope>NUCLEOTIDE SEQUENCE</scope>
    <source>
        <strain evidence="9">VKM B-2935</strain>
    </source>
</reference>
<dbReference type="SUPFAM" id="SSF56601">
    <property type="entry name" value="beta-lactamase/transpeptidase-like"/>
    <property type="match status" value="1"/>
</dbReference>
<comment type="similarity">
    <text evidence="2 6">Belongs to the class-A beta-lactamase family.</text>
</comment>
<proteinExistence type="inferred from homology"/>
<dbReference type="PANTHER" id="PTHR35333:SF3">
    <property type="entry name" value="BETA-LACTAMASE-TYPE TRANSPEPTIDASE FOLD CONTAINING PROTEIN"/>
    <property type="match status" value="1"/>
</dbReference>
<dbReference type="InterPro" id="IPR000871">
    <property type="entry name" value="Beta-lactam_class-A"/>
</dbReference>
<evidence type="ECO:0000313" key="10">
    <source>
        <dbReference type="Proteomes" id="UP001143328"/>
    </source>
</evidence>
<evidence type="ECO:0000256" key="1">
    <source>
        <dbReference type="ARBA" id="ARBA00001526"/>
    </source>
</evidence>
<accession>A0A9W6K6K0</accession>
<keyword evidence="4 6" id="KW-0378">Hydrolase</keyword>
<keyword evidence="5 6" id="KW-0046">Antibiotic resistance</keyword>
<gene>
    <name evidence="9" type="primary">blaA</name>
    <name evidence="9" type="ORF">GCM10017655_35140</name>
</gene>
<dbReference type="InterPro" id="IPR006311">
    <property type="entry name" value="TAT_signal"/>
</dbReference>
<evidence type="ECO:0000256" key="2">
    <source>
        <dbReference type="ARBA" id="ARBA00009009"/>
    </source>
</evidence>
<dbReference type="PRINTS" id="PR00118">
    <property type="entry name" value="BLACTAMASEA"/>
</dbReference>
<reference evidence="9" key="2">
    <citation type="submission" date="2023-01" db="EMBL/GenBank/DDBJ databases">
        <authorList>
            <person name="Sun Q."/>
            <person name="Evtushenko L."/>
        </authorList>
    </citation>
    <scope>NUCLEOTIDE SEQUENCE</scope>
    <source>
        <strain evidence="9">VKM B-2935</strain>
    </source>
</reference>
<dbReference type="RefSeq" id="WP_271196641.1">
    <property type="nucleotide sequence ID" value="NZ_BSFN01000011.1"/>
</dbReference>
<dbReference type="NCBIfam" id="NF033103">
    <property type="entry name" value="bla_class_A"/>
    <property type="match status" value="1"/>
</dbReference>
<dbReference type="GO" id="GO:0046677">
    <property type="term" value="P:response to antibiotic"/>
    <property type="evidence" value="ECO:0007669"/>
    <property type="project" value="UniProtKB-UniRule"/>
</dbReference>
<dbReference type="Gene3D" id="3.40.710.10">
    <property type="entry name" value="DD-peptidase/beta-lactamase superfamily"/>
    <property type="match status" value="1"/>
</dbReference>
<comment type="caution">
    <text evidence="9">The sequence shown here is derived from an EMBL/GenBank/DDBJ whole genome shotgun (WGS) entry which is preliminary data.</text>
</comment>
<dbReference type="EC" id="3.5.2.6" evidence="3 6"/>
<keyword evidence="7" id="KW-0732">Signal</keyword>
<dbReference type="PANTHER" id="PTHR35333">
    <property type="entry name" value="BETA-LACTAMASE"/>
    <property type="match status" value="1"/>
</dbReference>
<protein>
    <recommendedName>
        <fullName evidence="3 6">Beta-lactamase</fullName>
        <ecNumber evidence="3 6">3.5.2.6</ecNumber>
    </recommendedName>
</protein>
<comment type="catalytic activity">
    <reaction evidence="1 6">
        <text>a beta-lactam + H2O = a substituted beta-amino acid</text>
        <dbReference type="Rhea" id="RHEA:20401"/>
        <dbReference type="ChEBI" id="CHEBI:15377"/>
        <dbReference type="ChEBI" id="CHEBI:35627"/>
        <dbReference type="ChEBI" id="CHEBI:140347"/>
        <dbReference type="EC" id="3.5.2.6"/>
    </reaction>
</comment>
<evidence type="ECO:0000256" key="3">
    <source>
        <dbReference type="ARBA" id="ARBA00012865"/>
    </source>
</evidence>
<evidence type="ECO:0000256" key="5">
    <source>
        <dbReference type="ARBA" id="ARBA00023251"/>
    </source>
</evidence>
<dbReference type="AlphaFoldDB" id="A0A9W6K6K0"/>
<feature type="signal peptide" evidence="7">
    <location>
        <begin position="1"/>
        <end position="24"/>
    </location>
</feature>
<dbReference type="InterPro" id="IPR023650">
    <property type="entry name" value="Beta-lactam_class-A_AS"/>
</dbReference>
<name>A0A9W6K6K0_9PSED</name>
<evidence type="ECO:0000256" key="4">
    <source>
        <dbReference type="ARBA" id="ARBA00022801"/>
    </source>
</evidence>